<feature type="transmembrane region" description="Helical" evidence="3">
    <location>
        <begin position="195"/>
        <end position="214"/>
    </location>
</feature>
<keyword evidence="3" id="KW-0472">Membrane</keyword>
<dbReference type="Pfam" id="PF01478">
    <property type="entry name" value="Peptidase_A24"/>
    <property type="match status" value="1"/>
</dbReference>
<dbReference type="GO" id="GO:0005886">
    <property type="term" value="C:plasma membrane"/>
    <property type="evidence" value="ECO:0007669"/>
    <property type="project" value="TreeGrafter"/>
</dbReference>
<comment type="similarity">
    <text evidence="1 2">Belongs to the peptidase A24 family.</text>
</comment>
<dbReference type="InterPro" id="IPR000045">
    <property type="entry name" value="Prepilin_IV_endopep_pep"/>
</dbReference>
<dbReference type="PRINTS" id="PR00864">
    <property type="entry name" value="PREPILNPTASE"/>
</dbReference>
<keyword evidence="3" id="KW-1133">Transmembrane helix</keyword>
<feature type="transmembrane region" description="Helical" evidence="3">
    <location>
        <begin position="90"/>
        <end position="108"/>
    </location>
</feature>
<dbReference type="AlphaFoldDB" id="A0A2S9PPE2"/>
<sequence length="216" mass="21257">QPWRTACPAGHPLTGPAAGWLGATRCPTGEATTCRTGPARVPALVTALLCALLAAATGPRPELAAWLAAAPVAVVLASVDAAVHRLPDPLTLPLAAGLPALLGAAALLPGHAGSWTGALLGAAALGAGYAVLFLVNPAGLGFGDVKLAPALGAALGWYGWDVLFAGAFAGFLLGGAYGLALVLLRRADRRSAIPFGPFMLGGALLGVLLGALSANP</sequence>
<evidence type="ECO:0000313" key="6">
    <source>
        <dbReference type="Proteomes" id="UP000239322"/>
    </source>
</evidence>
<feature type="domain" description="Prepilin type IV endopeptidase peptidase" evidence="4">
    <location>
        <begin position="70"/>
        <end position="178"/>
    </location>
</feature>
<evidence type="ECO:0000259" key="4">
    <source>
        <dbReference type="Pfam" id="PF01478"/>
    </source>
</evidence>
<evidence type="ECO:0000256" key="1">
    <source>
        <dbReference type="ARBA" id="ARBA00005801"/>
    </source>
</evidence>
<protein>
    <submittedName>
        <fullName evidence="5">Prepilin peptidase</fullName>
    </submittedName>
</protein>
<keyword evidence="6" id="KW-1185">Reference proteome</keyword>
<keyword evidence="3" id="KW-0812">Transmembrane</keyword>
<feature type="non-terminal residue" evidence="5">
    <location>
        <position position="1"/>
    </location>
</feature>
<dbReference type="InterPro" id="IPR014032">
    <property type="entry name" value="Peptidase_A24A_bac"/>
</dbReference>
<gene>
    <name evidence="5" type="ORF">C6N75_26495</name>
</gene>
<evidence type="ECO:0000313" key="5">
    <source>
        <dbReference type="EMBL" id="PRH76279.1"/>
    </source>
</evidence>
<dbReference type="Proteomes" id="UP000239322">
    <property type="component" value="Unassembled WGS sequence"/>
</dbReference>
<dbReference type="Gene3D" id="1.20.120.1220">
    <property type="match status" value="1"/>
</dbReference>
<proteinExistence type="inferred from homology"/>
<comment type="caution">
    <text evidence="5">The sequence shown here is derived from an EMBL/GenBank/DDBJ whole genome shotgun (WGS) entry which is preliminary data.</text>
</comment>
<evidence type="ECO:0000256" key="3">
    <source>
        <dbReference type="SAM" id="Phobius"/>
    </source>
</evidence>
<dbReference type="GO" id="GO:0004190">
    <property type="term" value="F:aspartic-type endopeptidase activity"/>
    <property type="evidence" value="ECO:0007669"/>
    <property type="project" value="InterPro"/>
</dbReference>
<feature type="transmembrane region" description="Helical" evidence="3">
    <location>
        <begin position="115"/>
        <end position="135"/>
    </location>
</feature>
<evidence type="ECO:0000256" key="2">
    <source>
        <dbReference type="RuleBase" id="RU003793"/>
    </source>
</evidence>
<dbReference type="OrthoDB" id="2087435at2"/>
<dbReference type="GO" id="GO:0006465">
    <property type="term" value="P:signal peptide processing"/>
    <property type="evidence" value="ECO:0007669"/>
    <property type="project" value="TreeGrafter"/>
</dbReference>
<dbReference type="EMBL" id="PVLV01000531">
    <property type="protein sequence ID" value="PRH76279.1"/>
    <property type="molecule type" value="Genomic_DNA"/>
</dbReference>
<dbReference type="PANTHER" id="PTHR30487:SF0">
    <property type="entry name" value="PREPILIN LEADER PEPTIDASE_N-METHYLTRANSFERASE-RELATED"/>
    <property type="match status" value="1"/>
</dbReference>
<feature type="transmembrane region" description="Helical" evidence="3">
    <location>
        <begin position="155"/>
        <end position="183"/>
    </location>
</feature>
<accession>A0A2S9PPE2</accession>
<reference evidence="5 6" key="1">
    <citation type="submission" date="2018-03" db="EMBL/GenBank/DDBJ databases">
        <title>Novel Streptomyces sp. from soil.</title>
        <authorList>
            <person name="Tan G.Y.A."/>
            <person name="Lee Z.Y."/>
        </authorList>
    </citation>
    <scope>NUCLEOTIDE SEQUENCE [LARGE SCALE GENOMIC DNA]</scope>
    <source>
        <strain evidence="5 6">ST5x</strain>
    </source>
</reference>
<organism evidence="5 6">
    <name type="scientific">Streptomyces solincola</name>
    <dbReference type="NCBI Taxonomy" id="2100817"/>
    <lineage>
        <taxon>Bacteria</taxon>
        <taxon>Bacillati</taxon>
        <taxon>Actinomycetota</taxon>
        <taxon>Actinomycetes</taxon>
        <taxon>Kitasatosporales</taxon>
        <taxon>Streptomycetaceae</taxon>
        <taxon>Streptomyces</taxon>
    </lineage>
</organism>
<dbReference type="RefSeq" id="WP_105871413.1">
    <property type="nucleotide sequence ID" value="NZ_PVLV01000531.1"/>
</dbReference>
<name>A0A2S9PPE2_9ACTN</name>
<dbReference type="PANTHER" id="PTHR30487">
    <property type="entry name" value="TYPE 4 PREPILIN-LIKE PROTEINS LEADER PEPTIDE-PROCESSING ENZYME"/>
    <property type="match status" value="1"/>
</dbReference>
<dbReference type="InterPro" id="IPR050882">
    <property type="entry name" value="Prepilin_peptidase/N-MTase"/>
</dbReference>
<feature type="transmembrane region" description="Helical" evidence="3">
    <location>
        <begin position="39"/>
        <end position="56"/>
    </location>
</feature>